<sequence length="100" mass="11076">MIRPTPLRDFSAQRQHRHIRFGAELGDGCTAEVNLGPLHDNRLEEDVMMERENAAAAEGAAEEERLMYLAFVQQAVAQALLLAVRTRAPSRAPAAGPLRR</sequence>
<organism evidence="1 2">
    <name type="scientific">Eragrostis curvula</name>
    <name type="common">weeping love grass</name>
    <dbReference type="NCBI Taxonomy" id="38414"/>
    <lineage>
        <taxon>Eukaryota</taxon>
        <taxon>Viridiplantae</taxon>
        <taxon>Streptophyta</taxon>
        <taxon>Embryophyta</taxon>
        <taxon>Tracheophyta</taxon>
        <taxon>Spermatophyta</taxon>
        <taxon>Magnoliopsida</taxon>
        <taxon>Liliopsida</taxon>
        <taxon>Poales</taxon>
        <taxon>Poaceae</taxon>
        <taxon>PACMAD clade</taxon>
        <taxon>Chloridoideae</taxon>
        <taxon>Eragrostideae</taxon>
        <taxon>Eragrostidinae</taxon>
        <taxon>Eragrostis</taxon>
    </lineage>
</organism>
<dbReference type="AlphaFoldDB" id="A0A5J9SK30"/>
<name>A0A5J9SK30_9POAL</name>
<proteinExistence type="predicted"/>
<reference evidence="1 2" key="1">
    <citation type="journal article" date="2019" name="Sci. Rep.">
        <title>A high-quality genome of Eragrostis curvula grass provides insights into Poaceae evolution and supports new strategies to enhance forage quality.</title>
        <authorList>
            <person name="Carballo J."/>
            <person name="Santos B.A.C.M."/>
            <person name="Zappacosta D."/>
            <person name="Garbus I."/>
            <person name="Selva J.P."/>
            <person name="Gallo C.A."/>
            <person name="Diaz A."/>
            <person name="Albertini E."/>
            <person name="Caccamo M."/>
            <person name="Echenique V."/>
        </authorList>
    </citation>
    <scope>NUCLEOTIDE SEQUENCE [LARGE SCALE GENOMIC DNA]</scope>
    <source>
        <strain evidence="2">cv. Victoria</strain>
        <tissue evidence="1">Leaf</tissue>
    </source>
</reference>
<comment type="caution">
    <text evidence="1">The sequence shown here is derived from an EMBL/GenBank/DDBJ whole genome shotgun (WGS) entry which is preliminary data.</text>
</comment>
<dbReference type="Gramene" id="TVT99306">
    <property type="protein sequence ID" value="TVT99306"/>
    <property type="gene ID" value="EJB05_55305"/>
</dbReference>
<keyword evidence="2" id="KW-1185">Reference proteome</keyword>
<evidence type="ECO:0000313" key="1">
    <source>
        <dbReference type="EMBL" id="TVT99306.1"/>
    </source>
</evidence>
<evidence type="ECO:0000313" key="2">
    <source>
        <dbReference type="Proteomes" id="UP000324897"/>
    </source>
</evidence>
<dbReference type="Proteomes" id="UP000324897">
    <property type="component" value="Unassembled WGS sequence"/>
</dbReference>
<accession>A0A5J9SK30</accession>
<dbReference type="EMBL" id="RWGY01000732">
    <property type="protein sequence ID" value="TVT99306.1"/>
    <property type="molecule type" value="Genomic_DNA"/>
</dbReference>
<protein>
    <submittedName>
        <fullName evidence="1">Uncharacterized protein</fullName>
    </submittedName>
</protein>
<gene>
    <name evidence="1" type="ORF">EJB05_55305</name>
</gene>